<dbReference type="EMBL" id="JABWAD010000055">
    <property type="protein sequence ID" value="KAF6066607.1"/>
    <property type="molecule type" value="Genomic_DNA"/>
</dbReference>
<evidence type="ECO:0000313" key="4">
    <source>
        <dbReference type="EMBL" id="KAF6066607.1"/>
    </source>
</evidence>
<dbReference type="PANTHER" id="PTHR13298:SF11">
    <property type="entry name" value="RAPAMYCIN-INSENSITIVE COMPANION OF MTOR"/>
    <property type="match status" value="1"/>
</dbReference>
<name>A0A8H6BWH2_CANAX</name>
<evidence type="ECO:0000256" key="1">
    <source>
        <dbReference type="ARBA" id="ARBA00008878"/>
    </source>
</evidence>
<dbReference type="PANTHER" id="PTHR13298">
    <property type="entry name" value="CYTOSOLIC REGULATOR PIANISSIMO"/>
    <property type="match status" value="1"/>
</dbReference>
<reference evidence="4 5" key="1">
    <citation type="submission" date="2020-03" db="EMBL/GenBank/DDBJ databases">
        <title>FDA dAtabase for Regulatory Grade micrObial Sequences (FDA-ARGOS): Supporting development and validation of Infectious Disease Dx tests.</title>
        <authorList>
            <person name="Campos J."/>
            <person name="Goldberg B."/>
            <person name="Tallon L."/>
            <person name="Sadzewicz L."/>
            <person name="Vavikolanu K."/>
            <person name="Mehta A."/>
            <person name="Aluvathingal J."/>
            <person name="Nadendla S."/>
            <person name="Nandy P."/>
            <person name="Geyer C."/>
            <person name="Yan Y."/>
            <person name="Sichtig H."/>
        </authorList>
    </citation>
    <scope>NUCLEOTIDE SEQUENCE [LARGE SCALE GENOMIC DNA]</scope>
    <source>
        <strain evidence="4 5">FDAARGOS_656</strain>
    </source>
</reference>
<dbReference type="InterPro" id="IPR028267">
    <property type="entry name" value="Pianissimo_N"/>
</dbReference>
<protein>
    <submittedName>
        <fullName evidence="4">Rapamycin-insensitive companion of mTOR, N-term family protein</fullName>
    </submittedName>
</protein>
<comment type="similarity">
    <text evidence="1">Belongs to the RICTOR family.</text>
</comment>
<dbReference type="InterPro" id="IPR028268">
    <property type="entry name" value="Pianissimo_fam"/>
</dbReference>
<organism evidence="4 5">
    <name type="scientific">Candida albicans</name>
    <name type="common">Yeast</name>
    <dbReference type="NCBI Taxonomy" id="5476"/>
    <lineage>
        <taxon>Eukaryota</taxon>
        <taxon>Fungi</taxon>
        <taxon>Dikarya</taxon>
        <taxon>Ascomycota</taxon>
        <taxon>Saccharomycotina</taxon>
        <taxon>Pichiomycetes</taxon>
        <taxon>Debaryomycetaceae</taxon>
        <taxon>Candida/Lodderomyces clade</taxon>
        <taxon>Candida</taxon>
    </lineage>
</organism>
<proteinExistence type="inferred from homology"/>
<feature type="compositionally biased region" description="Basic and acidic residues" evidence="2">
    <location>
        <begin position="16"/>
        <end position="34"/>
    </location>
</feature>
<feature type="domain" description="Rapamycin-insensitive companion of mTOR N-terminal" evidence="3">
    <location>
        <begin position="81"/>
        <end position="334"/>
    </location>
</feature>
<dbReference type="InterPro" id="IPR011989">
    <property type="entry name" value="ARM-like"/>
</dbReference>
<evidence type="ECO:0000259" key="3">
    <source>
        <dbReference type="SMART" id="SM01308"/>
    </source>
</evidence>
<gene>
    <name evidence="4" type="ORF">FOB64_004086</name>
</gene>
<dbReference type="AlphaFoldDB" id="A0A8H6BWH2"/>
<comment type="caution">
    <text evidence="4">The sequence shown here is derived from an EMBL/GenBank/DDBJ whole genome shotgun (WGS) entry which is preliminary data.</text>
</comment>
<dbReference type="SUPFAM" id="SSF48371">
    <property type="entry name" value="ARM repeat"/>
    <property type="match status" value="1"/>
</dbReference>
<feature type="region of interest" description="Disordered" evidence="2">
    <location>
        <begin position="1"/>
        <end position="34"/>
    </location>
</feature>
<dbReference type="SMART" id="SM01308">
    <property type="entry name" value="RICTOR_N"/>
    <property type="match status" value="1"/>
</dbReference>
<dbReference type="GO" id="GO:0038203">
    <property type="term" value="P:TORC2 signaling"/>
    <property type="evidence" value="ECO:0007669"/>
    <property type="project" value="TreeGrafter"/>
</dbReference>
<evidence type="ECO:0000256" key="2">
    <source>
        <dbReference type="SAM" id="MobiDB-lite"/>
    </source>
</evidence>
<dbReference type="InterPro" id="IPR016024">
    <property type="entry name" value="ARM-type_fold"/>
</dbReference>
<accession>A0A8H6BWH2</accession>
<dbReference type="GO" id="GO:0031932">
    <property type="term" value="C:TORC2 complex"/>
    <property type="evidence" value="ECO:0007669"/>
    <property type="project" value="InterPro"/>
</dbReference>
<evidence type="ECO:0000313" key="5">
    <source>
        <dbReference type="Proteomes" id="UP000536275"/>
    </source>
</evidence>
<dbReference type="Gene3D" id="1.25.10.10">
    <property type="entry name" value="Leucine-rich Repeat Variant"/>
    <property type="match status" value="1"/>
</dbReference>
<dbReference type="Proteomes" id="UP000536275">
    <property type="component" value="Unassembled WGS sequence"/>
</dbReference>
<dbReference type="Pfam" id="PF14664">
    <property type="entry name" value="RICTOR_N"/>
    <property type="match status" value="1"/>
</dbReference>
<sequence length="334" mass="38135">MSHVDLPLSSSSSIKQRSETRKLQSRPPRPDIKRARSATMSMLQDNTSLHSIQNTESPTWLLSDLLSNLSVFKDKNEYSIVTKANDLVMLFQQHPNLKHDVQIKAVLPRIQFMLNHTTSEVRSSCYRIIRYLIVNYESLMILVQQKLLIYIIISLSNTRNVSLIEMEQSLKLIREFLTVDKGSDLLSVGVIKTLITIVEENGDRQNCNERIESIPESFKNACLETICEITLLNPELICHSGGFKLIINSILDKPVEIGSTCLMIVLKLLDFENSRKFVRNGFDLDSLISIYSNLSDHDDETNLDNNSTRIRKTSNYKLQKISFLISTLLKNLMG</sequence>